<reference evidence="4" key="1">
    <citation type="submission" date="2017-01" db="EMBL/GenBank/DDBJ databases">
        <authorList>
            <person name="Varghese N."/>
            <person name="Submissions S."/>
        </authorList>
    </citation>
    <scope>NUCLEOTIDE SEQUENCE [LARGE SCALE GENOMIC DNA]</scope>
    <source>
        <strain evidence="4">DSM 45196</strain>
    </source>
</reference>
<evidence type="ECO:0000313" key="4">
    <source>
        <dbReference type="Proteomes" id="UP000186795"/>
    </source>
</evidence>
<organism evidence="3 4">
    <name type="scientific">Kroppenstedtia eburnea</name>
    <dbReference type="NCBI Taxonomy" id="714067"/>
    <lineage>
        <taxon>Bacteria</taxon>
        <taxon>Bacillati</taxon>
        <taxon>Bacillota</taxon>
        <taxon>Bacilli</taxon>
        <taxon>Bacillales</taxon>
        <taxon>Thermoactinomycetaceae</taxon>
        <taxon>Kroppenstedtia</taxon>
    </lineage>
</organism>
<gene>
    <name evidence="3" type="ORF">SAMN05421790_104190</name>
</gene>
<dbReference type="Pfam" id="PF09580">
    <property type="entry name" value="Spore_YhcN_YlaJ"/>
    <property type="match status" value="1"/>
</dbReference>
<dbReference type="PROSITE" id="PS51257">
    <property type="entry name" value="PROKAR_LIPOPROTEIN"/>
    <property type="match status" value="1"/>
</dbReference>
<keyword evidence="4" id="KW-1185">Reference proteome</keyword>
<feature type="signal peptide" evidence="2">
    <location>
        <begin position="1"/>
        <end position="19"/>
    </location>
</feature>
<dbReference type="Proteomes" id="UP000186795">
    <property type="component" value="Unassembled WGS sequence"/>
</dbReference>
<evidence type="ECO:0000256" key="2">
    <source>
        <dbReference type="SAM" id="SignalP"/>
    </source>
</evidence>
<dbReference type="RefSeq" id="WP_052528920.1">
    <property type="nucleotide sequence ID" value="NZ_CP048103.1"/>
</dbReference>
<feature type="chain" id="PRO_5039036921" evidence="2">
    <location>
        <begin position="20"/>
        <end position="215"/>
    </location>
</feature>
<accession>A0A1N7LIH2</accession>
<evidence type="ECO:0000256" key="1">
    <source>
        <dbReference type="SAM" id="MobiDB-lite"/>
    </source>
</evidence>
<proteinExistence type="predicted"/>
<evidence type="ECO:0000313" key="3">
    <source>
        <dbReference type="EMBL" id="SIS73599.1"/>
    </source>
</evidence>
<keyword evidence="3" id="KW-0449">Lipoprotein</keyword>
<dbReference type="EMBL" id="FTOD01000004">
    <property type="protein sequence ID" value="SIS73599.1"/>
    <property type="molecule type" value="Genomic_DNA"/>
</dbReference>
<feature type="compositionally biased region" description="Basic and acidic residues" evidence="1">
    <location>
        <begin position="177"/>
        <end position="200"/>
    </location>
</feature>
<dbReference type="InterPro" id="IPR019076">
    <property type="entry name" value="Spore_lipoprot_YhcN/YlaJ-like"/>
</dbReference>
<dbReference type="AlphaFoldDB" id="A0A1N7LIH2"/>
<name>A0A1N7LIH2_9BACL</name>
<dbReference type="OrthoDB" id="2691390at2"/>
<sequence length="215" mass="24492">MKRWLYPLVALILFTSACNNPSARPERPNDSYDESLYENRDKNALDYVTDRGRRPQHDRYNQIGFSRQTGNELYNATDGGAVPGPDVYINRSALARQISFLASKLPQVDDAIVVVTDDKVLIGVNADQGKISDKTLYEVRRTAWSLTPRYYQVYVTRDAAIRNKLNRIGQHAGGTQEKMRMSREEMEDLVSRMDRGEPMKKPLPMNPSPGKITRP</sequence>
<protein>
    <submittedName>
        <fullName evidence="3">Sporulation lipoprotein YhcN/YlaJ (Spore_YhcN_YlaJ)</fullName>
    </submittedName>
</protein>
<keyword evidence="2" id="KW-0732">Signal</keyword>
<feature type="region of interest" description="Disordered" evidence="1">
    <location>
        <begin position="171"/>
        <end position="215"/>
    </location>
</feature>